<reference evidence="1 2" key="1">
    <citation type="journal article" date="2012" name="Appl. Environ. Microbiol.">
        <title>Genome Sequence of Thermotolerant Bacillus methanolicus: Features and Regulation Related to Methylotrophy and Production of L-Lysine and L-Glutamate from Methanol.</title>
        <authorList>
            <person name="Heggeset T.M."/>
            <person name="Krog A."/>
            <person name="Balzer S."/>
            <person name="Wentzel A."/>
            <person name="Ellingsen T.E."/>
            <person name="Brautaset T."/>
        </authorList>
    </citation>
    <scope>NUCLEOTIDE SEQUENCE [LARGE SCALE GENOMIC DNA]</scope>
    <source>
        <strain evidence="1 2">PB1</strain>
    </source>
</reference>
<evidence type="ECO:0000313" key="2">
    <source>
        <dbReference type="Proteomes" id="UP000010523"/>
    </source>
</evidence>
<gene>
    <name evidence="1" type="ORF">PB1_12909</name>
</gene>
<dbReference type="AlphaFoldDB" id="I3DW37"/>
<dbReference type="RefSeq" id="WP_004436923.1">
    <property type="nucleotide sequence ID" value="NZ_AFEU01000003.1"/>
</dbReference>
<proteinExistence type="predicted"/>
<dbReference type="EMBL" id="AFEU01000003">
    <property type="protein sequence ID" value="EIJ78458.1"/>
    <property type="molecule type" value="Genomic_DNA"/>
</dbReference>
<dbReference type="PATRIC" id="fig|997296.3.peg.2726"/>
<accession>I3DW37</accession>
<protein>
    <submittedName>
        <fullName evidence="1">Uncharacterized protein</fullName>
    </submittedName>
</protein>
<dbReference type="STRING" id="997296.PB1_12909"/>
<evidence type="ECO:0000313" key="1">
    <source>
        <dbReference type="EMBL" id="EIJ78458.1"/>
    </source>
</evidence>
<comment type="caution">
    <text evidence="1">The sequence shown here is derived from an EMBL/GenBank/DDBJ whole genome shotgun (WGS) entry which is preliminary data.</text>
</comment>
<name>I3DW37_BACMT</name>
<keyword evidence="2" id="KW-1185">Reference proteome</keyword>
<dbReference type="Proteomes" id="UP000010523">
    <property type="component" value="Unassembled WGS sequence"/>
</dbReference>
<sequence>MKWKMFLKIALAFSIIFNIIVPIAYNAEAATSYSATVNASKLNVRDKPSTND</sequence>
<organism evidence="1 2">
    <name type="scientific">Bacillus methanolicus PB1</name>
    <dbReference type="NCBI Taxonomy" id="997296"/>
    <lineage>
        <taxon>Bacteria</taxon>
        <taxon>Bacillati</taxon>
        <taxon>Bacillota</taxon>
        <taxon>Bacilli</taxon>
        <taxon>Bacillales</taxon>
        <taxon>Bacillaceae</taxon>
        <taxon>Bacillus</taxon>
    </lineage>
</organism>